<dbReference type="GO" id="GO:0005524">
    <property type="term" value="F:ATP binding"/>
    <property type="evidence" value="ECO:0007669"/>
    <property type="project" value="UniProtKB-UniRule"/>
</dbReference>
<keyword evidence="6 7" id="KW-0238">DNA-binding</keyword>
<dbReference type="Gene3D" id="3.30.1370.110">
    <property type="match status" value="1"/>
</dbReference>
<dbReference type="EMBL" id="FN555004">
    <property type="protein sequence ID" value="CBG40380.1"/>
    <property type="molecule type" value="Genomic_DNA"/>
</dbReference>
<dbReference type="Proteomes" id="UP000001522">
    <property type="component" value="Chromosome"/>
</dbReference>
<dbReference type="SMART" id="SM00534">
    <property type="entry name" value="MUTSac"/>
    <property type="match status" value="1"/>
</dbReference>
<evidence type="ECO:0000256" key="2">
    <source>
        <dbReference type="ARBA" id="ARBA00022741"/>
    </source>
</evidence>
<dbReference type="AlphaFoldDB" id="D3UIQ5"/>
<evidence type="ECO:0000256" key="8">
    <source>
        <dbReference type="SAM" id="Coils"/>
    </source>
</evidence>
<keyword evidence="8" id="KW-0175">Coiled coil</keyword>
<keyword evidence="7" id="KW-0255">Endonuclease</keyword>
<dbReference type="GO" id="GO:0016887">
    <property type="term" value="F:ATP hydrolysis activity"/>
    <property type="evidence" value="ECO:0007669"/>
    <property type="project" value="InterPro"/>
</dbReference>
<dbReference type="PIRSF" id="PIRSF005814">
    <property type="entry name" value="MutS_YshD"/>
    <property type="match status" value="1"/>
</dbReference>
<dbReference type="SUPFAM" id="SSF160443">
    <property type="entry name" value="SMR domain-like"/>
    <property type="match status" value="1"/>
</dbReference>
<dbReference type="InterPro" id="IPR045076">
    <property type="entry name" value="MutS"/>
</dbReference>
<dbReference type="RefSeq" id="WP_013023449.1">
    <property type="nucleotide sequence ID" value="NC_013949.1"/>
</dbReference>
<proteinExistence type="inferred from homology"/>
<dbReference type="SUPFAM" id="SSF48334">
    <property type="entry name" value="DNA repair protein MutS, domain III"/>
    <property type="match status" value="1"/>
</dbReference>
<evidence type="ECO:0000256" key="1">
    <source>
        <dbReference type="ARBA" id="ARBA00022730"/>
    </source>
</evidence>
<dbReference type="GO" id="GO:0045910">
    <property type="term" value="P:negative regulation of DNA recombination"/>
    <property type="evidence" value="ECO:0007669"/>
    <property type="project" value="InterPro"/>
</dbReference>
<name>D3UIQ5_HELM1</name>
<dbReference type="InterPro" id="IPR027417">
    <property type="entry name" value="P-loop_NTPase"/>
</dbReference>
<dbReference type="Pfam" id="PF00488">
    <property type="entry name" value="MutS_V"/>
    <property type="match status" value="1"/>
</dbReference>
<dbReference type="SUPFAM" id="SSF52540">
    <property type="entry name" value="P-loop containing nucleoside triphosphate hydrolases"/>
    <property type="match status" value="1"/>
</dbReference>
<dbReference type="GO" id="GO:0072344">
    <property type="term" value="P:rescue of stalled ribosome"/>
    <property type="evidence" value="ECO:0007669"/>
    <property type="project" value="UniProtKB-UniRule"/>
</dbReference>
<dbReference type="EC" id="3.6.4.-" evidence="7"/>
<evidence type="ECO:0000313" key="10">
    <source>
        <dbReference type="EMBL" id="CBG40380.1"/>
    </source>
</evidence>
<reference evidence="10 11" key="1">
    <citation type="journal article" date="2010" name="BMC Genomics">
        <title>Comparative genomics and proteomics of Helicobacter mustelae, an ulcerogenic and carcinogenic gastric pathogen.</title>
        <authorList>
            <person name="O'Toole P.W."/>
            <person name="Snelling W.J."/>
            <person name="Canchaya C."/>
            <person name="Forde B.M."/>
            <person name="Hardie K.R."/>
            <person name="Josenhans C."/>
            <person name="Graham R.L.J."/>
            <person name="McMullan G."/>
            <person name="Parkhill J."/>
            <person name="Belda E."/>
            <person name="Bentley S.D."/>
        </authorList>
    </citation>
    <scope>NUCLEOTIDE SEQUENCE [LARGE SCALE GENOMIC DNA]</scope>
    <source>
        <strain evidence="11">ATCC 43772 / LMG 18044 / NCTC 12198 / 12198</strain>
    </source>
</reference>
<sequence>MQQSLLKVLDLQDFIDKLTALFARPKDFLLTGDRHLIFHYIEELDGLNFHAPSAVKNLDSALQILKKFGTLKLYEIFEFVKILRYFLYLKNQKEMQNTLHFSKYLQKIQIPAPILEICSYFHAHLQIKEGIFEELDSLEQSLKRQKKNMQQSLELLLQSAKIRPYLADTQIHFINQTQTLLLKPGFQHVLKGVVLQRSQNGYFYLLPDEIKAIYQKIQEIENLIEQTLYEICKKICITFNKHLSFLQFLNKEFDKIDHIQARIFFAKQYNLQFILPQYKDSQIILRDFAHPILTNPKHIQLDFNKQLLLITGVNAGGKTMLLKSILSAVFLAKHLIPFKINASHSKIPHFKNIFAIISDPQNSKNDISTFAGRMLDFSHILQEKEMILGIDEIELGTDADEAASLYKALLENLLQKGAKIIVTTHHKRLAAMMANDARIELCAAIYDEARQKPTFEFLHGSIGKSYAFETARRYKIPLNLIEEAQKNYGEDKEKLNILIEKSAQLEITLQQKIKECQAKILLYEKKEQALEDLKEEQKNAYAREKSKLENIYNQALKALKLELKEKQSQDIHRSINHANKILAQQKSIKQETPKTKAFTIHQRVKYKQAKGQILSLLKDRALIELDEGMRLKVPLALLKPLGKEPPELKTKTKIPLPKSGNVHLDLHGMRAEEAIERLDQFLSDCLLLGFDEILVYHGIGTGVLAKVVRDFLSTHPKVLHFEDAPTRLGGLGAKIIKL</sequence>
<dbReference type="InterPro" id="IPR007696">
    <property type="entry name" value="DNA_mismatch_repair_MutS_core"/>
</dbReference>
<evidence type="ECO:0000256" key="6">
    <source>
        <dbReference type="ARBA" id="ARBA00023125"/>
    </source>
</evidence>
<dbReference type="HAMAP" id="MF_00092">
    <property type="entry name" value="MutS2"/>
    <property type="match status" value="1"/>
</dbReference>
<gene>
    <name evidence="10" type="primary">mutS</name>
    <name evidence="7" type="synonym">mutS2</name>
    <name evidence="7" type="synonym">rqcU</name>
    <name evidence="10" type="ordered locus">HMU11250</name>
</gene>
<comment type="function">
    <text evidence="7">Acts as a ribosome collision sensor, splitting the ribosome into its 2 subunits. Detects stalled/collided 70S ribosomes which it binds and splits by an ATP-hydrolysis driven conformational change. Acts upstream of the ribosome quality control system (RQC), a ribosome-associated complex that mediates the extraction of incompletely synthesized nascent chains from stalled ribosomes and their subsequent degradation. Probably generates substrates for RQC.</text>
</comment>
<dbReference type="EC" id="3.1.-.-" evidence="7"/>
<comment type="subunit">
    <text evidence="7">Homodimer. Binds to stalled ribosomes, contacting rRNA.</text>
</comment>
<keyword evidence="11" id="KW-1185">Reference proteome</keyword>
<dbReference type="Pfam" id="PF01713">
    <property type="entry name" value="Smr"/>
    <property type="match status" value="1"/>
</dbReference>
<dbReference type="InterPro" id="IPR005747">
    <property type="entry name" value="MutS2"/>
</dbReference>
<dbReference type="PROSITE" id="PS50828">
    <property type="entry name" value="SMR"/>
    <property type="match status" value="1"/>
</dbReference>
<dbReference type="KEGG" id="hms:HMU11250"/>
<dbReference type="GO" id="GO:0019843">
    <property type="term" value="F:rRNA binding"/>
    <property type="evidence" value="ECO:0007669"/>
    <property type="project" value="UniProtKB-UniRule"/>
</dbReference>
<dbReference type="GO" id="GO:0006298">
    <property type="term" value="P:mismatch repair"/>
    <property type="evidence" value="ECO:0007669"/>
    <property type="project" value="InterPro"/>
</dbReference>
<evidence type="ECO:0000313" key="11">
    <source>
        <dbReference type="Proteomes" id="UP000001522"/>
    </source>
</evidence>
<evidence type="ECO:0000256" key="4">
    <source>
        <dbReference type="ARBA" id="ARBA00022840"/>
    </source>
</evidence>
<dbReference type="PANTHER" id="PTHR11361">
    <property type="entry name" value="DNA MISMATCH REPAIR PROTEIN MUTS FAMILY MEMBER"/>
    <property type="match status" value="1"/>
</dbReference>
<feature type="binding site" evidence="7">
    <location>
        <begin position="312"/>
        <end position="319"/>
    </location>
    <ligand>
        <name>ATP</name>
        <dbReference type="ChEBI" id="CHEBI:30616"/>
    </ligand>
</feature>
<comment type="similarity">
    <text evidence="7">Belongs to the DNA mismatch repair MutS family. MutS2 subfamily.</text>
</comment>
<feature type="domain" description="Smr" evidence="9">
    <location>
        <begin position="664"/>
        <end position="738"/>
    </location>
</feature>
<dbReference type="NCBIfam" id="TIGR01069">
    <property type="entry name" value="mutS2"/>
    <property type="match status" value="1"/>
</dbReference>
<dbReference type="SMART" id="SM00533">
    <property type="entry name" value="MUTSd"/>
    <property type="match status" value="1"/>
</dbReference>
<evidence type="ECO:0000256" key="7">
    <source>
        <dbReference type="HAMAP-Rule" id="MF_00092"/>
    </source>
</evidence>
<evidence type="ECO:0000259" key="9">
    <source>
        <dbReference type="PROSITE" id="PS50828"/>
    </source>
</evidence>
<organism evidence="10 11">
    <name type="scientific">Helicobacter mustelae (strain ATCC 43772 / CCUG 25715 / CIP 103759 / LMG 18044 / NCTC 12198 / R85-136P)</name>
    <name type="common">Campylobacter mustelae</name>
    <dbReference type="NCBI Taxonomy" id="679897"/>
    <lineage>
        <taxon>Bacteria</taxon>
        <taxon>Pseudomonadati</taxon>
        <taxon>Campylobacterota</taxon>
        <taxon>Epsilonproteobacteria</taxon>
        <taxon>Campylobacterales</taxon>
        <taxon>Helicobacteraceae</taxon>
        <taxon>Helicobacter</taxon>
    </lineage>
</organism>
<keyword evidence="1 7" id="KW-0699">rRNA-binding</keyword>
<keyword evidence="4 7" id="KW-0067">ATP-binding</keyword>
<dbReference type="InterPro" id="IPR002625">
    <property type="entry name" value="Smr_dom"/>
</dbReference>
<dbReference type="GO" id="GO:0030983">
    <property type="term" value="F:mismatched DNA binding"/>
    <property type="evidence" value="ECO:0007669"/>
    <property type="project" value="InterPro"/>
</dbReference>
<dbReference type="Gene3D" id="3.40.50.300">
    <property type="entry name" value="P-loop containing nucleotide triphosphate hydrolases"/>
    <property type="match status" value="1"/>
</dbReference>
<keyword evidence="5 7" id="KW-0694">RNA-binding</keyword>
<dbReference type="STRING" id="679897.HMU11250"/>
<dbReference type="InterPro" id="IPR036187">
    <property type="entry name" value="DNA_mismatch_repair_MutS_sf"/>
</dbReference>
<feature type="coiled-coil region" evidence="8">
    <location>
        <begin position="481"/>
        <end position="569"/>
    </location>
</feature>
<dbReference type="GO" id="GO:0140664">
    <property type="term" value="F:ATP-dependent DNA damage sensor activity"/>
    <property type="evidence" value="ECO:0007669"/>
    <property type="project" value="InterPro"/>
</dbReference>
<dbReference type="HOGENOM" id="CLU_011252_2_2_7"/>
<feature type="coiled-coil region" evidence="8">
    <location>
        <begin position="128"/>
        <end position="159"/>
    </location>
</feature>
<keyword evidence="2 7" id="KW-0547">Nucleotide-binding</keyword>
<protein>
    <recommendedName>
        <fullName evidence="7">Endonuclease MutS2</fullName>
        <ecNumber evidence="7">3.1.-.-</ecNumber>
    </recommendedName>
    <alternativeName>
        <fullName evidence="7">Ribosome-associated protein quality control-upstream factor</fullName>
        <shortName evidence="7">RQC-upstream factor</shortName>
        <shortName evidence="7">RqcU</shortName>
        <ecNumber evidence="7">3.6.4.-</ecNumber>
    </alternativeName>
</protein>
<dbReference type="PANTHER" id="PTHR11361:SF14">
    <property type="entry name" value="DNA MISMATCH REPAIR PROTEIN MUTS, TYPE 2"/>
    <property type="match status" value="1"/>
</dbReference>
<evidence type="ECO:0000256" key="3">
    <source>
        <dbReference type="ARBA" id="ARBA00022801"/>
    </source>
</evidence>
<dbReference type="InterPro" id="IPR000432">
    <property type="entry name" value="DNA_mismatch_repair_MutS_C"/>
</dbReference>
<dbReference type="eggNOG" id="COG1193">
    <property type="taxonomic scope" value="Bacteria"/>
</dbReference>
<keyword evidence="3 7" id="KW-0378">Hydrolase</keyword>
<dbReference type="InterPro" id="IPR036063">
    <property type="entry name" value="Smr_dom_sf"/>
</dbReference>
<dbReference type="GO" id="GO:0004519">
    <property type="term" value="F:endonuclease activity"/>
    <property type="evidence" value="ECO:0007669"/>
    <property type="project" value="UniProtKB-UniRule"/>
</dbReference>
<evidence type="ECO:0000256" key="5">
    <source>
        <dbReference type="ARBA" id="ARBA00022884"/>
    </source>
</evidence>
<dbReference type="GO" id="GO:0043023">
    <property type="term" value="F:ribosomal large subunit binding"/>
    <property type="evidence" value="ECO:0007669"/>
    <property type="project" value="UniProtKB-UniRule"/>
</dbReference>
<dbReference type="SMART" id="SM00463">
    <property type="entry name" value="SMR"/>
    <property type="match status" value="1"/>
</dbReference>
<accession>D3UIQ5</accession>
<keyword evidence="7" id="KW-0540">Nuclease</keyword>
<comment type="function">
    <text evidence="7">Endonuclease that is involved in the suppression of homologous recombination and thus may have a key role in the control of bacterial genetic diversity.</text>
</comment>